<name>A0ABN3SVU8_9ACTN</name>
<feature type="compositionally biased region" description="Low complexity" evidence="1">
    <location>
        <begin position="116"/>
        <end position="135"/>
    </location>
</feature>
<evidence type="ECO:0000256" key="1">
    <source>
        <dbReference type="SAM" id="MobiDB-lite"/>
    </source>
</evidence>
<proteinExistence type="predicted"/>
<comment type="caution">
    <text evidence="2">The sequence shown here is derived from an EMBL/GenBank/DDBJ whole genome shotgun (WGS) entry which is preliminary data.</text>
</comment>
<feature type="region of interest" description="Disordered" evidence="1">
    <location>
        <begin position="197"/>
        <end position="245"/>
    </location>
</feature>
<keyword evidence="3" id="KW-1185">Reference proteome</keyword>
<dbReference type="EMBL" id="BAAARK010000040">
    <property type="protein sequence ID" value="GAA2686896.1"/>
    <property type="molecule type" value="Genomic_DNA"/>
</dbReference>
<evidence type="ECO:0000313" key="2">
    <source>
        <dbReference type="EMBL" id="GAA2686896.1"/>
    </source>
</evidence>
<dbReference type="Proteomes" id="UP001500994">
    <property type="component" value="Unassembled WGS sequence"/>
</dbReference>
<feature type="compositionally biased region" description="Low complexity" evidence="1">
    <location>
        <begin position="86"/>
        <end position="97"/>
    </location>
</feature>
<reference evidence="2 3" key="1">
    <citation type="journal article" date="2019" name="Int. J. Syst. Evol. Microbiol.">
        <title>The Global Catalogue of Microorganisms (GCM) 10K type strain sequencing project: providing services to taxonomists for standard genome sequencing and annotation.</title>
        <authorList>
            <consortium name="The Broad Institute Genomics Platform"/>
            <consortium name="The Broad Institute Genome Sequencing Center for Infectious Disease"/>
            <person name="Wu L."/>
            <person name="Ma J."/>
        </authorList>
    </citation>
    <scope>NUCLEOTIDE SEQUENCE [LARGE SCALE GENOMIC DNA]</scope>
    <source>
        <strain evidence="2 3">JCM 16374</strain>
    </source>
</reference>
<protein>
    <recommendedName>
        <fullName evidence="4">Centromere-binding protein ParB C-terminal domain-containing protein</fullName>
    </recommendedName>
</protein>
<organism evidence="2 3">
    <name type="scientific">Streptomyces lunalinharesii</name>
    <dbReference type="NCBI Taxonomy" id="333384"/>
    <lineage>
        <taxon>Bacteria</taxon>
        <taxon>Bacillati</taxon>
        <taxon>Actinomycetota</taxon>
        <taxon>Actinomycetes</taxon>
        <taxon>Kitasatosporales</taxon>
        <taxon>Streptomycetaceae</taxon>
        <taxon>Streptomyces</taxon>
    </lineage>
</organism>
<gene>
    <name evidence="2" type="ORF">GCM10009864_70710</name>
</gene>
<sequence>MTSGNSREGATRTRQGRGKTRRQPAGITPRVEADPVDVVLGDMAGAPGDATRRDTGPRSDTSGDTERHATRHPQRHGDTATQGAEATPPSATSSPASVSRQGRTSRDIPPSDGRPSAGAGDGAATASGGEASAPATKVERGKNFSFTLTPSLMARARSAQWHTNTRADGYQTVSAMVRDLLAAEVERLEATYNAGRPFPLVEGRLPSGPGPEGAARGAQLRARNRKAQQTEQSAPAEAAGDEHLA</sequence>
<evidence type="ECO:0000313" key="3">
    <source>
        <dbReference type="Proteomes" id="UP001500994"/>
    </source>
</evidence>
<feature type="region of interest" description="Disordered" evidence="1">
    <location>
        <begin position="1"/>
        <end position="142"/>
    </location>
</feature>
<accession>A0ABN3SVU8</accession>
<dbReference type="Gene3D" id="6.10.180.30">
    <property type="match status" value="1"/>
</dbReference>
<evidence type="ECO:0008006" key="4">
    <source>
        <dbReference type="Google" id="ProtNLM"/>
    </source>
</evidence>